<evidence type="ECO:0000256" key="3">
    <source>
        <dbReference type="ARBA" id="ARBA00022806"/>
    </source>
</evidence>
<dbReference type="Pfam" id="PF13307">
    <property type="entry name" value="Helicase_C_2"/>
    <property type="match status" value="1"/>
</dbReference>
<evidence type="ECO:0000256" key="6">
    <source>
        <dbReference type="ARBA" id="ARBA00044969"/>
    </source>
</evidence>
<keyword evidence="4" id="KW-0067">ATP-binding</keyword>
<gene>
    <name evidence="12" type="primary">dinG</name>
    <name evidence="12" type="ORF">PFCIRM138_02560</name>
</gene>
<evidence type="ECO:0000313" key="12">
    <source>
        <dbReference type="EMBL" id="CEP25823.1"/>
    </source>
</evidence>
<dbReference type="Pfam" id="PF00270">
    <property type="entry name" value="DEAD"/>
    <property type="match status" value="1"/>
</dbReference>
<dbReference type="Gene3D" id="3.40.50.300">
    <property type="entry name" value="P-loop containing nucleotide triphosphate hydrolases"/>
    <property type="match status" value="2"/>
</dbReference>
<evidence type="ECO:0000256" key="8">
    <source>
        <dbReference type="ARBA" id="ARBA00073590"/>
    </source>
</evidence>
<dbReference type="GO" id="GO:0003676">
    <property type="term" value="F:nucleic acid binding"/>
    <property type="evidence" value="ECO:0007669"/>
    <property type="project" value="InterPro"/>
</dbReference>
<dbReference type="FunFam" id="3.40.50.300:FF:000437">
    <property type="entry name" value="ATP-dependent DNA helicase DinG"/>
    <property type="match status" value="1"/>
</dbReference>
<evidence type="ECO:0000256" key="1">
    <source>
        <dbReference type="ARBA" id="ARBA00022741"/>
    </source>
</evidence>
<evidence type="ECO:0000256" key="2">
    <source>
        <dbReference type="ARBA" id="ARBA00022801"/>
    </source>
</evidence>
<dbReference type="InterPro" id="IPR027417">
    <property type="entry name" value="P-loop_NTPase"/>
</dbReference>
<feature type="domain" description="Helicase ATP-binding" evidence="11">
    <location>
        <begin position="42"/>
        <end position="334"/>
    </location>
</feature>
<evidence type="ECO:0000256" key="9">
    <source>
        <dbReference type="ARBA" id="ARBA00079061"/>
    </source>
</evidence>
<keyword evidence="1" id="KW-0547">Nucleotide-binding</keyword>
<dbReference type="InterPro" id="IPR014013">
    <property type="entry name" value="Helic_SF1/SF2_ATP-bd_DinG/Rad3"/>
</dbReference>
<dbReference type="InterPro" id="IPR045028">
    <property type="entry name" value="DinG/Rad3-like"/>
</dbReference>
<proteinExistence type="inferred from homology"/>
<accession>A0A068VRU9</accession>
<dbReference type="PANTHER" id="PTHR11472:SF34">
    <property type="entry name" value="REGULATOR OF TELOMERE ELONGATION HELICASE 1"/>
    <property type="match status" value="1"/>
</dbReference>
<dbReference type="GO" id="GO:0006139">
    <property type="term" value="P:nucleobase-containing compound metabolic process"/>
    <property type="evidence" value="ECO:0007669"/>
    <property type="project" value="InterPro"/>
</dbReference>
<keyword evidence="2" id="KW-0378">Hydrolase</keyword>
<protein>
    <recommendedName>
        <fullName evidence="8">ATP-dependent helicase DinG</fullName>
        <ecNumber evidence="6">5.6.2.3</ecNumber>
    </recommendedName>
    <alternativeName>
        <fullName evidence="9">DNA 5'-3' helicase DinG</fullName>
    </alternativeName>
</protein>
<sequence length="705" mass="74196">MTSDRIEQTSAAPQGADDMEDPASEAANDPGDEHELCTSVLDATVAAIGGQARPGQRRMVEAVTGAMAADDALLVQAGTGTGKSLGYLVPALVHAQHSASKVVVATATLALQNQLATKDGPSVAATLASVTGRTPTIAVLKGRANYACLVKAQEGTGSEQDTLLSGAELAEAAHASGADADTALGAEVVALREWVAEQARDHELADRDDAPAHTGRAWAQVSISARQCPGSRCPLYNECFVEMARARARAADLIITNHALLAIDAMSDRDILPEHAAVIIDEAHELTARVTGAASQELSPQQIERLSRSASDWIDDDLAVELLDVADALTGAIAEAEVGRLTNPHSTAVAAIARVRDVARKAVSALSPGSSKGGIDAARAAAQGDAREVHETAQRMADLSDADVVWVSERERFGRQLNVAPLSVAGLLRHRVIAGKAAVLTSATLTVGGSFGPMAGQLGLRREEELTDDSGVREPAADPEAVAWRGIDVGTPFDYPHQGILYTAARLPRPGREGLSDEVLAQIAELVWAAGGRTLGLFSSQRNAEAAVRHLRAELPALTVMCQGEAQLPELTRRFAADPKSSLFGTLSLWQGIDLPGETCQLVIIDRIPFPRPDDPVMQARQEAIAKAGGNGFMRIAATHAGLLLAQGAGRLIRTSEDRGVVAILDSRLVTARYGSFLRASLPAFWETKNLDVAVNALRRLRGEQ</sequence>
<evidence type="ECO:0000256" key="4">
    <source>
        <dbReference type="ARBA" id="ARBA00022840"/>
    </source>
</evidence>
<evidence type="ECO:0000256" key="10">
    <source>
        <dbReference type="SAM" id="MobiDB-lite"/>
    </source>
</evidence>
<keyword evidence="3 12" id="KW-0347">Helicase</keyword>
<feature type="region of interest" description="Disordered" evidence="10">
    <location>
        <begin position="1"/>
        <end position="34"/>
    </location>
</feature>
<name>A0A068VRU9_PROFF</name>
<dbReference type="SUPFAM" id="SSF52540">
    <property type="entry name" value="P-loop containing nucleoside triphosphate hydrolases"/>
    <property type="match status" value="2"/>
</dbReference>
<dbReference type="AlphaFoldDB" id="A0A068VRU9"/>
<dbReference type="GO" id="GO:0016818">
    <property type="term" value="F:hydrolase activity, acting on acid anhydrides, in phosphorus-containing anhydrides"/>
    <property type="evidence" value="ECO:0007669"/>
    <property type="project" value="InterPro"/>
</dbReference>
<dbReference type="EMBL" id="LM676387">
    <property type="protein sequence ID" value="CEP25823.1"/>
    <property type="molecule type" value="Genomic_DNA"/>
</dbReference>
<evidence type="ECO:0000256" key="7">
    <source>
        <dbReference type="ARBA" id="ARBA00048954"/>
    </source>
</evidence>
<dbReference type="GO" id="GO:0043139">
    <property type="term" value="F:5'-3' DNA helicase activity"/>
    <property type="evidence" value="ECO:0007669"/>
    <property type="project" value="UniProtKB-EC"/>
</dbReference>
<dbReference type="GO" id="GO:0005524">
    <property type="term" value="F:ATP binding"/>
    <property type="evidence" value="ECO:0007669"/>
    <property type="project" value="UniProtKB-KW"/>
</dbReference>
<dbReference type="EC" id="5.6.2.3" evidence="6"/>
<comment type="catalytic activity">
    <reaction evidence="7">
        <text>ATP + H2O = ADP + phosphate + H(+)</text>
        <dbReference type="Rhea" id="RHEA:13065"/>
        <dbReference type="ChEBI" id="CHEBI:15377"/>
        <dbReference type="ChEBI" id="CHEBI:15378"/>
        <dbReference type="ChEBI" id="CHEBI:30616"/>
        <dbReference type="ChEBI" id="CHEBI:43474"/>
        <dbReference type="ChEBI" id="CHEBI:456216"/>
        <dbReference type="EC" id="5.6.2.3"/>
    </reaction>
</comment>
<dbReference type="PROSITE" id="PS51193">
    <property type="entry name" value="HELICASE_ATP_BIND_2"/>
    <property type="match status" value="1"/>
</dbReference>
<dbReference type="PANTHER" id="PTHR11472">
    <property type="entry name" value="DNA REPAIR DEAD HELICASE RAD3/XP-D SUBFAMILY MEMBER"/>
    <property type="match status" value="1"/>
</dbReference>
<dbReference type="SMART" id="SM00491">
    <property type="entry name" value="HELICc2"/>
    <property type="match status" value="1"/>
</dbReference>
<organism evidence="12">
    <name type="scientific">Propionibacterium freudenreichii subsp. freudenreichii</name>
    <dbReference type="NCBI Taxonomy" id="66712"/>
    <lineage>
        <taxon>Bacteria</taxon>
        <taxon>Bacillati</taxon>
        <taxon>Actinomycetota</taxon>
        <taxon>Actinomycetes</taxon>
        <taxon>Propionibacteriales</taxon>
        <taxon>Propionibacteriaceae</taxon>
        <taxon>Propionibacterium</taxon>
    </lineage>
</organism>
<dbReference type="InterPro" id="IPR006555">
    <property type="entry name" value="ATP-dep_Helicase_C"/>
</dbReference>
<comment type="similarity">
    <text evidence="5">Belongs to the helicase family. DinG subfamily.</text>
</comment>
<evidence type="ECO:0000259" key="11">
    <source>
        <dbReference type="PROSITE" id="PS51193"/>
    </source>
</evidence>
<evidence type="ECO:0000256" key="5">
    <source>
        <dbReference type="ARBA" id="ARBA00038058"/>
    </source>
</evidence>
<reference evidence="12" key="1">
    <citation type="submission" date="2014-08" db="EMBL/GenBank/DDBJ databases">
        <authorList>
            <person name="Falentin Helene"/>
        </authorList>
    </citation>
    <scope>NUCLEOTIDE SEQUENCE</scope>
</reference>
<dbReference type="InterPro" id="IPR011545">
    <property type="entry name" value="DEAD/DEAH_box_helicase_dom"/>
</dbReference>